<evidence type="ECO:0000256" key="1">
    <source>
        <dbReference type="SAM" id="MobiDB-lite"/>
    </source>
</evidence>
<dbReference type="InterPro" id="IPR019734">
    <property type="entry name" value="TPR_rpt"/>
</dbReference>
<sequence>MRWWRRRDPRTGPHGLPDGDAVNDTAETGAEGEPAAPGNGTATAVQLGPRAAYAGGDQHLVVTGDRNRITINGAVPRSYRPRVPRSTYELEVRALEAAGFEGREAELEAMARFATGGTPSAMGYWRWLAPAWAGKTVLMARFYLHPPAGVDVLGFFITSRMAGRADRTAFLAALQRQLQAYLQDADLDCGGYDGFQDALQLAAAQARAAKRHLVLLVDGLDEDTGVTSGSSGYSIAALLPRTPPPGLRIIVAGRPSPPVPGDVPDGHPLRATSIDHALAASPAARAVRRDAERNLDALITGGGLPQDLVGMIAASGGGLSAVDLARLTGQTTRRIELQLGGAVGRVFQDRPAQWAVAPDGRPVRLYSFAHQELLTGARNLLDRADLNRCLDRIHAYVDEARRQKWPPTTAEFSLISYPRMLLEQRDTVRLSELGTDSDRQERLWKTTGTDTEALTEIRDALSLHRAEPEPDLRACVRLAWHKKRLQEKAAATSQEVVLAWAALGFVSKAVALAGLCGDQWRVGEVFEGILRSEHGVRHIDLILAAAGELPGAELQARARAACVGALTRVGRLEEALDVAHSLTDLVTQVSALVSIAGELTDAGRGEEAVVICREALEVAGPITADGPQVSALSAFARALARAGRIPELLEVARSDIATSHASMLGAVAGALASAGRLEEAFAVARSHAAAFQACALASIAEALARAGRAEQALIALERARGVAPGTGTFAWEQTAPPAVAEVLAGAGRGTEALRVAHYITDPGPRASALATVAAALARRGQPEQARSALHQAEETVRTITSPGAQAVALGSIAPAMTAAGRTEEALRVAHSVPDPGPRASALATVAAALARTGQPDQARSALHQAEETVRTITQPERRVSQVVAVARVLTDADRAEDAVDVLREAVETARSITYPPSQGSALTNIAGAIARADRVEEALAVAQSVTDRVSKASALAVITNEIARTGQLEEALNLARSITDPSILPTALGEVARAMARAGRAEEGMEVARAITSPETRVRVLSAIAGVMAHSGRADQALAVFHEAEEETRSITNSTRRVLALSEVAEELAHAGQAERAASVLHRAEQVVYATDSVERHTMVGALAEAMALAGRAEEALALATSITDPGLRAYQIALVAMYLAPIKGEEAVRAARSVSDPSLQPTALGAVAESFAQAGRPEDALRVGRTIPDPATRASLEATAAKALARAGEAEDALRVARSITDPALRASALGAVAEAKGSTAEGRSLLAEALGDGDVVELVPTFPAVAPEALDETVRFLRVTP</sequence>
<dbReference type="GO" id="GO:0003729">
    <property type="term" value="F:mRNA binding"/>
    <property type="evidence" value="ECO:0007669"/>
    <property type="project" value="TreeGrafter"/>
</dbReference>
<dbReference type="EMBL" id="LT963352">
    <property type="protein sequence ID" value="SOR76688.1"/>
    <property type="molecule type" value="Genomic_DNA"/>
</dbReference>
<name>A0A2N9B044_STRCX</name>
<feature type="compositionally biased region" description="Low complexity" evidence="1">
    <location>
        <begin position="25"/>
        <end position="43"/>
    </location>
</feature>
<dbReference type="PANTHER" id="PTHR47938:SF35">
    <property type="entry name" value="PENTATRICOPEPTIDE REPEAT-CONTAINING PROTEIN 4, MITOCHONDRIAL-RELATED"/>
    <property type="match status" value="1"/>
</dbReference>
<organism evidence="2 3">
    <name type="scientific">Streptomyces chartreusis NRRL 3882</name>
    <dbReference type="NCBI Taxonomy" id="1079985"/>
    <lineage>
        <taxon>Bacteria</taxon>
        <taxon>Bacillati</taxon>
        <taxon>Actinomycetota</taxon>
        <taxon>Actinomycetes</taxon>
        <taxon>Kitasatosporales</taxon>
        <taxon>Streptomycetaceae</taxon>
        <taxon>Streptomyces</taxon>
    </lineage>
</organism>
<dbReference type="InterPro" id="IPR011990">
    <property type="entry name" value="TPR-like_helical_dom_sf"/>
</dbReference>
<dbReference type="Gene3D" id="1.25.40.10">
    <property type="entry name" value="Tetratricopeptide repeat domain"/>
    <property type="match status" value="5"/>
</dbReference>
<evidence type="ECO:0000313" key="3">
    <source>
        <dbReference type="Proteomes" id="UP000235464"/>
    </source>
</evidence>
<dbReference type="SMART" id="SM00028">
    <property type="entry name" value="TPR"/>
    <property type="match status" value="4"/>
</dbReference>
<evidence type="ECO:0000313" key="2">
    <source>
        <dbReference type="EMBL" id="SOR76688.1"/>
    </source>
</evidence>
<accession>A0A2N9B044</accession>
<proteinExistence type="predicted"/>
<keyword evidence="3" id="KW-1185">Reference proteome</keyword>
<gene>
    <name evidence="2" type="ORF">SCNRRL3882_0171</name>
</gene>
<reference evidence="3" key="1">
    <citation type="submission" date="2017-11" db="EMBL/GenBank/DDBJ databases">
        <authorList>
            <person name="Wibberg D."/>
        </authorList>
    </citation>
    <scope>NUCLEOTIDE SEQUENCE [LARGE SCALE GENOMIC DNA]</scope>
</reference>
<feature type="region of interest" description="Disordered" evidence="1">
    <location>
        <begin position="1"/>
        <end position="43"/>
    </location>
</feature>
<protein>
    <submittedName>
        <fullName evidence="2">Pentatricopeptide repeat domain protein</fullName>
    </submittedName>
</protein>
<dbReference type="PANTHER" id="PTHR47938">
    <property type="entry name" value="RESPIRATORY COMPLEX I CHAPERONE (CIA84), PUTATIVE (AFU_ORTHOLOGUE AFUA_2G06020)-RELATED"/>
    <property type="match status" value="1"/>
</dbReference>
<dbReference type="SUPFAM" id="SSF48452">
    <property type="entry name" value="TPR-like"/>
    <property type="match status" value="4"/>
</dbReference>
<dbReference type="Proteomes" id="UP000235464">
    <property type="component" value="Chromosome I"/>
</dbReference>